<protein>
    <submittedName>
        <fullName evidence="2">Uncharacterized protein</fullName>
    </submittedName>
</protein>
<proteinExistence type="predicted"/>
<gene>
    <name evidence="2" type="ORF">THASP1DRAFT_24857</name>
</gene>
<organism evidence="2 3">
    <name type="scientific">Thamnocephalis sphaerospora</name>
    <dbReference type="NCBI Taxonomy" id="78915"/>
    <lineage>
        <taxon>Eukaryota</taxon>
        <taxon>Fungi</taxon>
        <taxon>Fungi incertae sedis</taxon>
        <taxon>Zoopagomycota</taxon>
        <taxon>Zoopagomycotina</taxon>
        <taxon>Zoopagomycetes</taxon>
        <taxon>Zoopagales</taxon>
        <taxon>Sigmoideomycetaceae</taxon>
        <taxon>Thamnocephalis</taxon>
    </lineage>
</organism>
<keyword evidence="3" id="KW-1185">Reference proteome</keyword>
<evidence type="ECO:0000256" key="1">
    <source>
        <dbReference type="SAM" id="SignalP"/>
    </source>
</evidence>
<evidence type="ECO:0000313" key="3">
    <source>
        <dbReference type="Proteomes" id="UP000271241"/>
    </source>
</evidence>
<keyword evidence="1" id="KW-0732">Signal</keyword>
<accession>A0A4V1IWA7</accession>
<reference evidence="3" key="1">
    <citation type="journal article" date="2018" name="Nat. Microbiol.">
        <title>Leveraging single-cell genomics to expand the fungal tree of life.</title>
        <authorList>
            <person name="Ahrendt S.R."/>
            <person name="Quandt C.A."/>
            <person name="Ciobanu D."/>
            <person name="Clum A."/>
            <person name="Salamov A."/>
            <person name="Andreopoulos B."/>
            <person name="Cheng J.F."/>
            <person name="Woyke T."/>
            <person name="Pelin A."/>
            <person name="Henrissat B."/>
            <person name="Reynolds N.K."/>
            <person name="Benny G.L."/>
            <person name="Smith M.E."/>
            <person name="James T.Y."/>
            <person name="Grigoriev I.V."/>
        </authorList>
    </citation>
    <scope>NUCLEOTIDE SEQUENCE [LARGE SCALE GENOMIC DNA]</scope>
    <source>
        <strain evidence="3">RSA 1356</strain>
    </source>
</reference>
<feature type="chain" id="PRO_5020331463" evidence="1">
    <location>
        <begin position="27"/>
        <end position="204"/>
    </location>
</feature>
<sequence>MHFTSLFRTTLTIFAGLYLSESLVSALSVPTIKAIQRTPEGQAPISLPMVKTLLDKRGNQHVQTIPYFAFYQPDGTQPVYRKDDKERTIGIDFIGTDKKAVRKLDIEWGADSNKIDTVAIRDLPFNIYPDTKVETGFTTNNERLEYYRIETLYAVTDLQVMHAGRYATVLVNVLPDQENFALEKIAPWDGVSLPLTPGPKVASA</sequence>
<dbReference type="EMBL" id="KZ992797">
    <property type="protein sequence ID" value="RKP06899.1"/>
    <property type="molecule type" value="Genomic_DNA"/>
</dbReference>
<dbReference type="AlphaFoldDB" id="A0A4V1IWA7"/>
<dbReference type="Proteomes" id="UP000271241">
    <property type="component" value="Unassembled WGS sequence"/>
</dbReference>
<name>A0A4V1IWA7_9FUNG</name>
<evidence type="ECO:0000313" key="2">
    <source>
        <dbReference type="EMBL" id="RKP06899.1"/>
    </source>
</evidence>
<feature type="signal peptide" evidence="1">
    <location>
        <begin position="1"/>
        <end position="26"/>
    </location>
</feature>